<evidence type="ECO:0000313" key="7">
    <source>
        <dbReference type="EMBL" id="CAF2138523.1"/>
    </source>
</evidence>
<evidence type="ECO:0000256" key="2">
    <source>
        <dbReference type="ARBA" id="ARBA00022884"/>
    </source>
</evidence>
<dbReference type="EMBL" id="CAJNRE010015560">
    <property type="protein sequence ID" value="CAF2138523.1"/>
    <property type="molecule type" value="Genomic_DNA"/>
</dbReference>
<dbReference type="InterPro" id="IPR006630">
    <property type="entry name" value="La_HTH"/>
</dbReference>
<dbReference type="GO" id="GO:0003730">
    <property type="term" value="F:mRNA 3'-UTR binding"/>
    <property type="evidence" value="ECO:0007669"/>
    <property type="project" value="TreeGrafter"/>
</dbReference>
<evidence type="ECO:0000259" key="5">
    <source>
        <dbReference type="PROSITE" id="PS50961"/>
    </source>
</evidence>
<dbReference type="PANTHER" id="PTHR22792:SF131">
    <property type="entry name" value="LA-RELATED PROTEIN LARP4B"/>
    <property type="match status" value="1"/>
</dbReference>
<evidence type="ECO:0000313" key="8">
    <source>
        <dbReference type="Proteomes" id="UP000663855"/>
    </source>
</evidence>
<evidence type="ECO:0000313" key="6">
    <source>
        <dbReference type="EMBL" id="CAF1019001.1"/>
    </source>
</evidence>
<feature type="region of interest" description="Disordered" evidence="4">
    <location>
        <begin position="382"/>
        <end position="404"/>
    </location>
</feature>
<proteinExistence type="predicted"/>
<dbReference type="Pfam" id="PF05383">
    <property type="entry name" value="La"/>
    <property type="match status" value="1"/>
</dbReference>
<dbReference type="Proteomes" id="UP000663855">
    <property type="component" value="Unassembled WGS sequence"/>
</dbReference>
<dbReference type="InterPro" id="IPR012677">
    <property type="entry name" value="Nucleotide-bd_a/b_plait_sf"/>
</dbReference>
<comment type="caution">
    <text evidence="6">The sequence shown here is derived from an EMBL/GenBank/DDBJ whole genome shotgun (WGS) entry which is preliminary data.</text>
</comment>
<dbReference type="PROSITE" id="PS50961">
    <property type="entry name" value="HTH_LA"/>
    <property type="match status" value="1"/>
</dbReference>
<dbReference type="SUPFAM" id="SSF46785">
    <property type="entry name" value="Winged helix' DNA-binding domain"/>
    <property type="match status" value="1"/>
</dbReference>
<dbReference type="GO" id="GO:0045727">
    <property type="term" value="P:positive regulation of translation"/>
    <property type="evidence" value="ECO:0007669"/>
    <property type="project" value="TreeGrafter"/>
</dbReference>
<dbReference type="InterPro" id="IPR058699">
    <property type="entry name" value="RRM_LARP4/4B"/>
</dbReference>
<dbReference type="GO" id="GO:0010494">
    <property type="term" value="C:cytoplasmic stress granule"/>
    <property type="evidence" value="ECO:0007669"/>
    <property type="project" value="TreeGrafter"/>
</dbReference>
<feature type="region of interest" description="Disordered" evidence="4">
    <location>
        <begin position="413"/>
        <end position="432"/>
    </location>
</feature>
<dbReference type="GO" id="GO:0005829">
    <property type="term" value="C:cytosol"/>
    <property type="evidence" value="ECO:0007669"/>
    <property type="project" value="TreeGrafter"/>
</dbReference>
<dbReference type="SUPFAM" id="SSF54928">
    <property type="entry name" value="RNA-binding domain, RBD"/>
    <property type="match status" value="1"/>
</dbReference>
<evidence type="ECO:0000256" key="4">
    <source>
        <dbReference type="SAM" id="MobiDB-lite"/>
    </source>
</evidence>
<dbReference type="EMBL" id="CAJNOV010000308">
    <property type="protein sequence ID" value="CAF1019001.1"/>
    <property type="molecule type" value="Genomic_DNA"/>
</dbReference>
<organism evidence="6 8">
    <name type="scientific">Rotaria magnacalcarata</name>
    <dbReference type="NCBI Taxonomy" id="392030"/>
    <lineage>
        <taxon>Eukaryota</taxon>
        <taxon>Metazoa</taxon>
        <taxon>Spiralia</taxon>
        <taxon>Gnathifera</taxon>
        <taxon>Rotifera</taxon>
        <taxon>Eurotatoria</taxon>
        <taxon>Bdelloidea</taxon>
        <taxon>Philodinida</taxon>
        <taxon>Philodinidae</taxon>
        <taxon>Rotaria</taxon>
    </lineage>
</organism>
<evidence type="ECO:0000256" key="1">
    <source>
        <dbReference type="ARBA" id="ARBA00022553"/>
    </source>
</evidence>
<gene>
    <name evidence="6" type="ORF">CJN711_LOCUS3219</name>
    <name evidence="7" type="ORF">MBJ925_LOCUS29055</name>
</gene>
<dbReference type="AlphaFoldDB" id="A0A814I6K6"/>
<dbReference type="Proteomes" id="UP000663824">
    <property type="component" value="Unassembled WGS sequence"/>
</dbReference>
<dbReference type="Gene3D" id="3.30.70.330">
    <property type="match status" value="1"/>
</dbReference>
<dbReference type="InterPro" id="IPR036388">
    <property type="entry name" value="WH-like_DNA-bd_sf"/>
</dbReference>
<name>A0A814I6K6_9BILA</name>
<feature type="compositionally biased region" description="Low complexity" evidence="4">
    <location>
        <begin position="387"/>
        <end position="399"/>
    </location>
</feature>
<sequence>MFNIGDHLSTVSNINYRTIADHPLQLSPEQLKEKLRKQLEYYFSKENMIHDIYLQSQMDADNYVPISLIANFKLVKRLTHDLQLIIDVLKESPSVEVDTEEKRVRSSDYLAYLPTRKRCTIILRNVPLDATENEVLELFSNESCPVSSTGCERVLESNHSDCWYVTFNSEDEAHNAFLYLTRESISIRGQKLMARMKACLWQKSLIPSNEAIKGLSVSQSSSSNSTQEPYPPVYIQTIPINHTNQTSSIGNLSQQQTVVKPRHVQALQQYLPMNSISNTLSHQHAMPSTVLFTANMQPLAMNYYPQTQYLNRNHSILPINFWYIPPTADSYSSMTYSIQSKTRLSAASKPRNSTISISNHVEHSNELHDTNSLMSQKLSNRSAIGDNQNSNNGNHSLNQISNDNTCTLKQTNSSISEPIEQSTTKDFSNQNN</sequence>
<keyword evidence="2 3" id="KW-0694">RNA-binding</keyword>
<dbReference type="InterPro" id="IPR036390">
    <property type="entry name" value="WH_DNA-bd_sf"/>
</dbReference>
<keyword evidence="1" id="KW-0597">Phosphoprotein</keyword>
<dbReference type="InterPro" id="IPR035979">
    <property type="entry name" value="RBD_domain_sf"/>
</dbReference>
<dbReference type="PANTHER" id="PTHR22792">
    <property type="entry name" value="LUPUS LA PROTEIN-RELATED"/>
    <property type="match status" value="1"/>
</dbReference>
<dbReference type="Gene3D" id="1.10.10.10">
    <property type="entry name" value="Winged helix-like DNA-binding domain superfamily/Winged helix DNA-binding domain"/>
    <property type="match status" value="1"/>
</dbReference>
<dbReference type="SMART" id="SM00715">
    <property type="entry name" value="LA"/>
    <property type="match status" value="1"/>
</dbReference>
<dbReference type="InterPro" id="IPR045180">
    <property type="entry name" value="La_dom_prot"/>
</dbReference>
<protein>
    <recommendedName>
        <fullName evidence="5">HTH La-type RNA-binding domain-containing protein</fullName>
    </recommendedName>
</protein>
<dbReference type="Pfam" id="PF26088">
    <property type="entry name" value="RRM_LARP4"/>
    <property type="match status" value="1"/>
</dbReference>
<accession>A0A814I6K6</accession>
<evidence type="ECO:0000256" key="3">
    <source>
        <dbReference type="PROSITE-ProRule" id="PRU00332"/>
    </source>
</evidence>
<reference evidence="6" key="1">
    <citation type="submission" date="2021-02" db="EMBL/GenBank/DDBJ databases">
        <authorList>
            <person name="Nowell W R."/>
        </authorList>
    </citation>
    <scope>NUCLEOTIDE SEQUENCE</scope>
</reference>
<feature type="domain" description="HTH La-type RNA-binding" evidence="5">
    <location>
        <begin position="25"/>
        <end position="115"/>
    </location>
</feature>